<evidence type="ECO:0000313" key="1">
    <source>
        <dbReference type="EMBL" id="KAK5166504.1"/>
    </source>
</evidence>
<organism evidence="1 2">
    <name type="scientific">Saxophila tyrrhenica</name>
    <dbReference type="NCBI Taxonomy" id="1690608"/>
    <lineage>
        <taxon>Eukaryota</taxon>
        <taxon>Fungi</taxon>
        <taxon>Dikarya</taxon>
        <taxon>Ascomycota</taxon>
        <taxon>Pezizomycotina</taxon>
        <taxon>Dothideomycetes</taxon>
        <taxon>Dothideomycetidae</taxon>
        <taxon>Mycosphaerellales</taxon>
        <taxon>Extremaceae</taxon>
        <taxon>Saxophila</taxon>
    </lineage>
</organism>
<dbReference type="RefSeq" id="XP_064656386.1">
    <property type="nucleotide sequence ID" value="XM_064805281.1"/>
</dbReference>
<name>A0AAV9P295_9PEZI</name>
<dbReference type="Proteomes" id="UP001337655">
    <property type="component" value="Unassembled WGS sequence"/>
</dbReference>
<evidence type="ECO:0000313" key="2">
    <source>
        <dbReference type="Proteomes" id="UP001337655"/>
    </source>
</evidence>
<protein>
    <submittedName>
        <fullName evidence="1">Uncharacterized protein</fullName>
    </submittedName>
</protein>
<dbReference type="AlphaFoldDB" id="A0AAV9P295"/>
<sequence>MWVRHIPLSIGNDACLDSATTYYIESMMSFLSPSDASQQRACVAGSKALRCLREAVTYHTKDDDPSQLLLTIALHRYAEIVEAMIQGRDSLFDTQGPYLASPSMNGIKDALLALQDLYVRIARLVRLVRAAGQCEARPHDTTLEAFTLAESLHASSAETCILQALAEEVTSLRPRTAHNTLLPLCLDGEAHDFRSLEGYILATQYWAYRILLCGLLDHLLSNHWPPPANLSNVTLEGIRSLQMDAAINVAKSVPYALGLSHAHPVRAVRLRLALQVAYGVWCRLERRQRSQTAPDYDLAVEMKQWTLETLARIDALWGFEEDIQHDSLERACEAAAGGMLWQDDLMRWRDCR</sequence>
<gene>
    <name evidence="1" type="ORF">LTR77_008047</name>
</gene>
<accession>A0AAV9P295</accession>
<proteinExistence type="predicted"/>
<dbReference type="EMBL" id="JAVRRT010000013">
    <property type="protein sequence ID" value="KAK5166504.1"/>
    <property type="molecule type" value="Genomic_DNA"/>
</dbReference>
<keyword evidence="2" id="KW-1185">Reference proteome</keyword>
<comment type="caution">
    <text evidence="1">The sequence shown here is derived from an EMBL/GenBank/DDBJ whole genome shotgun (WGS) entry which is preliminary data.</text>
</comment>
<reference evidence="1 2" key="1">
    <citation type="submission" date="2023-08" db="EMBL/GenBank/DDBJ databases">
        <title>Black Yeasts Isolated from many extreme environments.</title>
        <authorList>
            <person name="Coleine C."/>
            <person name="Stajich J.E."/>
            <person name="Selbmann L."/>
        </authorList>
    </citation>
    <scope>NUCLEOTIDE SEQUENCE [LARGE SCALE GENOMIC DNA]</scope>
    <source>
        <strain evidence="1 2">CCFEE 5935</strain>
    </source>
</reference>
<dbReference type="GeneID" id="89929381"/>